<evidence type="ECO:0000256" key="1">
    <source>
        <dbReference type="ARBA" id="ARBA00022737"/>
    </source>
</evidence>
<dbReference type="CDD" id="cd14953">
    <property type="entry name" value="NHL_like_1"/>
    <property type="match status" value="1"/>
</dbReference>
<accession>A0A250DII6</accession>
<dbReference type="PANTHER" id="PTHR13833">
    <property type="match status" value="1"/>
</dbReference>
<sequence length="507" mass="50258">MRRCVYPISGWLWRRLITKIDIQKQLGAPAGERVSPKRRRMLSKRVSSYGRCSAMAGVIVLLAACGGGGGSGGGAGFLPIVAPAQPQPEPAPPVVVTHTVGGTVTGLTGSLVLQNNAGDDLKLTADGKFTFTTALVEGAAYEVSVRTQPLWQFCTVSKGSGKAAADVGDVAVACSAVQAQVSTFAGSGTTGSVDGNGTAASFYLPYSVVVGKSGGLLVSDVGTNLVRKISPAGDVSIFAGGGAGGGSGDGNGTAASFAGLAGLVLDATGNAYATEFNGNRIRKITPAADVTTFAGNGNSSSLDGHGTSATFNAPASVATDAAGNLYVTELFGAVIRKITPAGDVTTLAGSGALGFADGTGSAASFNMAYGIAVDAGGTVYVADGGNNRIRKITPGGVVTTLAGSGQAGAADGAGNSASFHQPSGLTVDSDGIIYVADTGNSLLRKITPAGVVSTIAGQPGVLGAQNGIGTAATFKQPYGVTVDAAGNLYVADTFNNLIRKVTPVRRP</sequence>
<dbReference type="PANTHER" id="PTHR13833:SF71">
    <property type="entry name" value="NHL DOMAIN-CONTAINING PROTEIN"/>
    <property type="match status" value="1"/>
</dbReference>
<dbReference type="SUPFAM" id="SSF101898">
    <property type="entry name" value="NHL repeat"/>
    <property type="match status" value="1"/>
</dbReference>
<dbReference type="Pfam" id="PF01436">
    <property type="entry name" value="NHL"/>
    <property type="match status" value="2"/>
</dbReference>
<dbReference type="KEGG" id="vbo:CKY39_13875"/>
<organism evidence="3 4">
    <name type="scientific">Variovorax boronicumulans</name>
    <dbReference type="NCBI Taxonomy" id="436515"/>
    <lineage>
        <taxon>Bacteria</taxon>
        <taxon>Pseudomonadati</taxon>
        <taxon>Pseudomonadota</taxon>
        <taxon>Betaproteobacteria</taxon>
        <taxon>Burkholderiales</taxon>
        <taxon>Comamonadaceae</taxon>
        <taxon>Variovorax</taxon>
    </lineage>
</organism>
<keyword evidence="1" id="KW-0677">Repeat</keyword>
<feature type="repeat" description="NHL" evidence="2">
    <location>
        <begin position="353"/>
        <end position="395"/>
    </location>
</feature>
<evidence type="ECO:0000256" key="2">
    <source>
        <dbReference type="PROSITE-ProRule" id="PRU00504"/>
    </source>
</evidence>
<dbReference type="AlphaFoldDB" id="A0A250DII6"/>
<evidence type="ECO:0008006" key="5">
    <source>
        <dbReference type="Google" id="ProtNLM"/>
    </source>
</evidence>
<proteinExistence type="predicted"/>
<reference evidence="3 4" key="1">
    <citation type="submission" date="2017-09" db="EMBL/GenBank/DDBJ databases">
        <title>The diverse metabolic capabilities of V. boronicumulans make it an excellent choice for continued studies on novel biodegradation.</title>
        <authorList>
            <person name="Sun S."/>
        </authorList>
    </citation>
    <scope>NUCLEOTIDE SEQUENCE [LARGE SCALE GENOMIC DNA]</scope>
    <source>
        <strain evidence="3 4">J1</strain>
    </source>
</reference>
<gene>
    <name evidence="3" type="ORF">CKY39_13875</name>
</gene>
<protein>
    <recommendedName>
        <fullName evidence="5">SMP-30/Gluconolactonase/LRE-like region domain-containing protein</fullName>
    </recommendedName>
</protein>
<dbReference type="PROSITE" id="PS51125">
    <property type="entry name" value="NHL"/>
    <property type="match status" value="1"/>
</dbReference>
<dbReference type="Gene3D" id="2.120.10.30">
    <property type="entry name" value="TolB, C-terminal domain"/>
    <property type="match status" value="3"/>
</dbReference>
<name>A0A250DII6_9BURK</name>
<evidence type="ECO:0000313" key="3">
    <source>
        <dbReference type="EMBL" id="ATA54186.1"/>
    </source>
</evidence>
<dbReference type="InterPro" id="IPR001258">
    <property type="entry name" value="NHL_repeat"/>
</dbReference>
<dbReference type="Proteomes" id="UP000217154">
    <property type="component" value="Chromosome"/>
</dbReference>
<dbReference type="InterPro" id="IPR011042">
    <property type="entry name" value="6-blade_b-propeller_TolB-like"/>
</dbReference>
<dbReference type="EMBL" id="CP023284">
    <property type="protein sequence ID" value="ATA54186.1"/>
    <property type="molecule type" value="Genomic_DNA"/>
</dbReference>
<evidence type="ECO:0000313" key="4">
    <source>
        <dbReference type="Proteomes" id="UP000217154"/>
    </source>
</evidence>